<organism evidence="2 3">
    <name type="scientific">Longimycelium tulufanense</name>
    <dbReference type="NCBI Taxonomy" id="907463"/>
    <lineage>
        <taxon>Bacteria</taxon>
        <taxon>Bacillati</taxon>
        <taxon>Actinomycetota</taxon>
        <taxon>Actinomycetes</taxon>
        <taxon>Pseudonocardiales</taxon>
        <taxon>Pseudonocardiaceae</taxon>
        <taxon>Longimycelium</taxon>
    </lineage>
</organism>
<evidence type="ECO:0000313" key="2">
    <source>
        <dbReference type="EMBL" id="GGM62693.1"/>
    </source>
</evidence>
<evidence type="ECO:0000313" key="3">
    <source>
        <dbReference type="Proteomes" id="UP000637578"/>
    </source>
</evidence>
<dbReference type="SUPFAM" id="SSF53335">
    <property type="entry name" value="S-adenosyl-L-methionine-dependent methyltransferases"/>
    <property type="match status" value="1"/>
</dbReference>
<keyword evidence="3" id="KW-1185">Reference proteome</keyword>
<dbReference type="Gene3D" id="3.40.50.150">
    <property type="entry name" value="Vaccinia Virus protein VP39"/>
    <property type="match status" value="1"/>
</dbReference>
<dbReference type="Proteomes" id="UP000637578">
    <property type="component" value="Unassembled WGS sequence"/>
</dbReference>
<dbReference type="EMBL" id="BMMK01000017">
    <property type="protein sequence ID" value="GGM62693.1"/>
    <property type="molecule type" value="Genomic_DNA"/>
</dbReference>
<protein>
    <submittedName>
        <fullName evidence="2">Uncharacterized protein</fullName>
    </submittedName>
</protein>
<dbReference type="AlphaFoldDB" id="A0A8J3C9W4"/>
<comment type="caution">
    <text evidence="2">The sequence shown here is derived from an EMBL/GenBank/DDBJ whole genome shotgun (WGS) entry which is preliminary data.</text>
</comment>
<gene>
    <name evidence="2" type="ORF">GCM10012275_36790</name>
</gene>
<reference evidence="2" key="2">
    <citation type="submission" date="2020-09" db="EMBL/GenBank/DDBJ databases">
        <authorList>
            <person name="Sun Q."/>
            <person name="Zhou Y."/>
        </authorList>
    </citation>
    <scope>NUCLEOTIDE SEQUENCE</scope>
    <source>
        <strain evidence="2">CGMCC 4.5737</strain>
    </source>
</reference>
<accession>A0A8J3C9W4</accession>
<evidence type="ECO:0000256" key="1">
    <source>
        <dbReference type="SAM" id="MobiDB-lite"/>
    </source>
</evidence>
<dbReference type="Gene3D" id="2.20.130.10">
    <property type="entry name" value="CAC2371-like domains"/>
    <property type="match status" value="1"/>
</dbReference>
<reference evidence="2" key="1">
    <citation type="journal article" date="2014" name="Int. J. Syst. Evol. Microbiol.">
        <title>Complete genome sequence of Corynebacterium casei LMG S-19264T (=DSM 44701T), isolated from a smear-ripened cheese.</title>
        <authorList>
            <consortium name="US DOE Joint Genome Institute (JGI-PGF)"/>
            <person name="Walter F."/>
            <person name="Albersmeier A."/>
            <person name="Kalinowski J."/>
            <person name="Ruckert C."/>
        </authorList>
    </citation>
    <scope>NUCLEOTIDE SEQUENCE</scope>
    <source>
        <strain evidence="2">CGMCC 4.5737</strain>
    </source>
</reference>
<name>A0A8J3C9W4_9PSEU</name>
<sequence>MVRPVQHLAKQSPEWTNPSCPAGRPDGAAHRRGVPHAHRPPAHTLSRMITEQRMRTATVGDAVLAPRDTGDALAEVARCVLGGDPYHTVDLLDVLDGAAEPPVDVVRAPDDLLPRLAHDGGLVASLAAARAALRSGGLFVAAVPELDRLSQLRPTAPPPRVVGRGDQRQVTVQLWDWAEDGSSYGLEVVQLVRDHGGWEIACAVSTRHRVLTAAEVSDAFARAGFAAVQRLAPAESGHPLPVWVAVAPR</sequence>
<proteinExistence type="predicted"/>
<feature type="region of interest" description="Disordered" evidence="1">
    <location>
        <begin position="1"/>
        <end position="41"/>
    </location>
</feature>
<feature type="compositionally biased region" description="Basic residues" evidence="1">
    <location>
        <begin position="30"/>
        <end position="41"/>
    </location>
</feature>
<dbReference type="InterPro" id="IPR029063">
    <property type="entry name" value="SAM-dependent_MTases_sf"/>
</dbReference>